<gene>
    <name evidence="1" type="ORF">GXY_07710</name>
</gene>
<dbReference type="EMBL" id="ADTV01000031">
    <property type="protein sequence ID" value="EFG84388.1"/>
    <property type="molecule type" value="Genomic_DNA"/>
</dbReference>
<proteinExistence type="predicted"/>
<dbReference type="Proteomes" id="UP000006468">
    <property type="component" value="Chromosome"/>
</dbReference>
<reference evidence="1 2" key="1">
    <citation type="journal article" date="2010" name="J. Bacteriol.">
        <title>Genome sequence of a cellulose-producing bacterium, Gluconacetobacter hansenii ATCC 23769.</title>
        <authorList>
            <person name="Iyer P.R."/>
            <person name="Geib S.M."/>
            <person name="Catchmark J."/>
            <person name="Kao T.H."/>
            <person name="Tien M."/>
        </authorList>
    </citation>
    <scope>NUCLEOTIDE SEQUENCE [LARGE SCALE GENOMIC DNA]</scope>
    <source>
        <strain evidence="1 2">ATCC 23769</strain>
    </source>
</reference>
<organism evidence="1 2">
    <name type="scientific">Novacetimonas hansenii ATCC 23769</name>
    <dbReference type="NCBI Taxonomy" id="714995"/>
    <lineage>
        <taxon>Bacteria</taxon>
        <taxon>Pseudomonadati</taxon>
        <taxon>Pseudomonadota</taxon>
        <taxon>Alphaproteobacteria</taxon>
        <taxon>Acetobacterales</taxon>
        <taxon>Acetobacteraceae</taxon>
        <taxon>Novacetimonas</taxon>
    </lineage>
</organism>
<accession>D5QEH7</accession>
<sequence>MAHLLSVRHSVLPICWGIGAGCSLGFRNGGYILHLMFMRILPEMWLVVKSVITV</sequence>
<name>D5QEH7_NOVHA</name>
<dbReference type="HOGENOM" id="CLU_3044432_0_0_5"/>
<dbReference type="AlphaFoldDB" id="D5QEH7"/>
<protein>
    <submittedName>
        <fullName evidence="1">Uncharacterized protein</fullName>
    </submittedName>
</protein>
<evidence type="ECO:0000313" key="2">
    <source>
        <dbReference type="Proteomes" id="UP000006468"/>
    </source>
</evidence>
<evidence type="ECO:0000313" key="1">
    <source>
        <dbReference type="EMBL" id="EFG84388.1"/>
    </source>
</evidence>
<comment type="caution">
    <text evidence="1">The sequence shown here is derived from an EMBL/GenBank/DDBJ whole genome shotgun (WGS) entry which is preliminary data.</text>
</comment>